<organism evidence="4 5">
    <name type="scientific">Strongylocentrotus purpuratus</name>
    <name type="common">Purple sea urchin</name>
    <dbReference type="NCBI Taxonomy" id="7668"/>
    <lineage>
        <taxon>Eukaryota</taxon>
        <taxon>Metazoa</taxon>
        <taxon>Echinodermata</taxon>
        <taxon>Eleutherozoa</taxon>
        <taxon>Echinozoa</taxon>
        <taxon>Echinoidea</taxon>
        <taxon>Euechinoidea</taxon>
        <taxon>Echinacea</taxon>
        <taxon>Camarodonta</taxon>
        <taxon>Echinidea</taxon>
        <taxon>Strongylocentrotidae</taxon>
        <taxon>Strongylocentrotus</taxon>
    </lineage>
</organism>
<dbReference type="PANTHER" id="PTHR46363:SF1">
    <property type="entry name" value="DEOXYRIBONUCLEASE TATDN2-RELATED"/>
    <property type="match status" value="1"/>
</dbReference>
<evidence type="ECO:0000256" key="1">
    <source>
        <dbReference type="ARBA" id="ARBA00009275"/>
    </source>
</evidence>
<evidence type="ECO:0000313" key="4">
    <source>
        <dbReference type="EnsemblMetazoa" id="XP_030850575"/>
    </source>
</evidence>
<dbReference type="Gene3D" id="3.20.20.140">
    <property type="entry name" value="Metal-dependent hydrolases"/>
    <property type="match status" value="1"/>
</dbReference>
<feature type="compositionally biased region" description="Basic and acidic residues" evidence="3">
    <location>
        <begin position="1"/>
        <end position="10"/>
    </location>
</feature>
<dbReference type="InterPro" id="IPR032466">
    <property type="entry name" value="Metal_Hydrolase"/>
</dbReference>
<evidence type="ECO:0000256" key="2">
    <source>
        <dbReference type="ARBA" id="ARBA00022801"/>
    </source>
</evidence>
<accession>A0A7M7PEM7</accession>
<dbReference type="InParanoid" id="A0A7M7PEM7"/>
<dbReference type="RefSeq" id="XP_030850575.1">
    <property type="nucleotide sequence ID" value="XM_030994715.1"/>
</dbReference>
<dbReference type="PANTHER" id="PTHR46363">
    <property type="entry name" value="DEOXYRIBONUCLEASE TATDN2-RELATED"/>
    <property type="match status" value="1"/>
</dbReference>
<dbReference type="GO" id="GO:0016788">
    <property type="term" value="F:hydrolase activity, acting on ester bonds"/>
    <property type="evidence" value="ECO:0007669"/>
    <property type="project" value="InterPro"/>
</dbReference>
<evidence type="ECO:0000256" key="3">
    <source>
        <dbReference type="SAM" id="MobiDB-lite"/>
    </source>
</evidence>
<keyword evidence="2" id="KW-0378">Hydrolase</keyword>
<dbReference type="Pfam" id="PF01026">
    <property type="entry name" value="TatD_DNase"/>
    <property type="match status" value="1"/>
</dbReference>
<dbReference type="Proteomes" id="UP000007110">
    <property type="component" value="Unassembled WGS sequence"/>
</dbReference>
<dbReference type="KEGG" id="spu:105441695"/>
<keyword evidence="5" id="KW-1185">Reference proteome</keyword>
<dbReference type="PROSITE" id="PS01091">
    <property type="entry name" value="TATD_3"/>
    <property type="match status" value="1"/>
</dbReference>
<proteinExistence type="inferred from homology"/>
<evidence type="ECO:0000313" key="5">
    <source>
        <dbReference type="Proteomes" id="UP000007110"/>
    </source>
</evidence>
<comment type="similarity">
    <text evidence="1">Belongs to the metallo-dependent hydrolases superfamily. TatD-type hydrolase family.</text>
</comment>
<reference evidence="5" key="1">
    <citation type="submission" date="2015-02" db="EMBL/GenBank/DDBJ databases">
        <title>Genome sequencing for Strongylocentrotus purpuratus.</title>
        <authorList>
            <person name="Murali S."/>
            <person name="Liu Y."/>
            <person name="Vee V."/>
            <person name="English A."/>
            <person name="Wang M."/>
            <person name="Skinner E."/>
            <person name="Han Y."/>
            <person name="Muzny D.M."/>
            <person name="Worley K.C."/>
            <person name="Gibbs R.A."/>
        </authorList>
    </citation>
    <scope>NUCLEOTIDE SEQUENCE</scope>
</reference>
<dbReference type="OMA" id="MVIINIC"/>
<feature type="region of interest" description="Disordered" evidence="3">
    <location>
        <begin position="1"/>
        <end position="48"/>
    </location>
</feature>
<sequence>MYSGRPRYEYVPRPSAPETYSGGSRGYERSRSGTKRASEDDGWGGPIRKTRPCPVPGCSVRPRGPIKWHIYSHMPECFRFLRTAIGPMRDVTLAQVGCLRYIAKTLTGSDDLQGLKSLCASQTWEYTNDVPEHLEREAQYFLSEMHWKNPGAVIVHPPNSPAALLHWRWLAFLTSKLTTPQWRELQRLGRRVAVAPRKVVEEPPSRKVSPGAPDVRPQASFDAGSDIPEARVPSPAREAPEVSPMDVTPPVSGSEPAPESTYSQMTQRPAVPRAFDSHFHLDRMESVQKKKGMECVTAISGRAPNVPVRLCGGVMNYVDPRRFHEIRLPADPCFPVSVGIHPKHAGISSIGWRDVDLVADMVCGGQVVAIGEMGLDFSVAADRWEPQRRLLAAQLAIGCAGRVLILHLRGEKSDPLGIAPSRECRRIVGKHVTRHQRIHIHCCSLGSGEIAAWRKEYQHVYFGFTPMVSQFSPAQLAALKQVPLDRLLLETDSPYFPPQGVKHSTPAYIGEVGAMVASAREEPLLKVLEATTKNGLHLYKLR</sequence>
<reference evidence="4" key="2">
    <citation type="submission" date="2021-01" db="UniProtKB">
        <authorList>
            <consortium name="EnsemblMetazoa"/>
        </authorList>
    </citation>
    <scope>IDENTIFICATION</scope>
</reference>
<dbReference type="SUPFAM" id="SSF51556">
    <property type="entry name" value="Metallo-dependent hydrolases"/>
    <property type="match status" value="1"/>
</dbReference>
<protein>
    <submittedName>
        <fullName evidence="4">Uncharacterized protein</fullName>
    </submittedName>
</protein>
<feature type="compositionally biased region" description="Basic and acidic residues" evidence="3">
    <location>
        <begin position="26"/>
        <end position="39"/>
    </location>
</feature>
<name>A0A7M7PEM7_STRPU</name>
<dbReference type="GeneID" id="105441695"/>
<feature type="region of interest" description="Disordered" evidence="3">
    <location>
        <begin position="198"/>
        <end position="267"/>
    </location>
</feature>
<dbReference type="InterPro" id="IPR001130">
    <property type="entry name" value="TatD-like"/>
</dbReference>
<dbReference type="EnsemblMetazoa" id="XM_030994715">
    <property type="protein sequence ID" value="XP_030850575"/>
    <property type="gene ID" value="LOC105441695"/>
</dbReference>
<dbReference type="AlphaFoldDB" id="A0A7M7PEM7"/>
<dbReference type="InterPro" id="IPR018228">
    <property type="entry name" value="DNase_TatD-rel_CS"/>
</dbReference>
<dbReference type="OrthoDB" id="6156574at2759"/>